<keyword evidence="4" id="KW-0560">Oxidoreductase</keyword>
<protein>
    <recommendedName>
        <fullName evidence="2">superoxide dismutase</fullName>
        <ecNumber evidence="2">1.15.1.1</ecNumber>
    </recommendedName>
</protein>
<feature type="domain" description="Manganese/iron superoxide dismutase C-terminal" evidence="6">
    <location>
        <begin position="146"/>
        <end position="251"/>
    </location>
</feature>
<dbReference type="PRINTS" id="PR01703">
    <property type="entry name" value="MNSODISMTASE"/>
</dbReference>
<dbReference type="SUPFAM" id="SSF54719">
    <property type="entry name" value="Fe,Mn superoxide dismutase (SOD), C-terminal domain"/>
    <property type="match status" value="1"/>
</dbReference>
<feature type="domain" description="Manganese/iron superoxide dismutase N-terminal" evidence="5">
    <location>
        <begin position="57"/>
        <end position="138"/>
    </location>
</feature>
<dbReference type="PROSITE" id="PS51257">
    <property type="entry name" value="PROKAR_LIPOPROTEIN"/>
    <property type="match status" value="1"/>
</dbReference>
<dbReference type="Gene3D" id="3.55.40.20">
    <property type="entry name" value="Iron/manganese superoxide dismutase, C-terminal domain"/>
    <property type="match status" value="1"/>
</dbReference>
<keyword evidence="8" id="KW-1185">Reference proteome</keyword>
<accession>A0A2S1LT44</accession>
<dbReference type="GO" id="GO:0004784">
    <property type="term" value="F:superoxide dismutase activity"/>
    <property type="evidence" value="ECO:0007669"/>
    <property type="project" value="UniProtKB-EC"/>
</dbReference>
<evidence type="ECO:0000313" key="7">
    <source>
        <dbReference type="EMBL" id="AWG26816.1"/>
    </source>
</evidence>
<dbReference type="PROSITE" id="PS00088">
    <property type="entry name" value="SOD_MN"/>
    <property type="match status" value="1"/>
</dbReference>
<proteinExistence type="inferred from homology"/>
<name>A0A2S1LT44_9FLAO</name>
<evidence type="ECO:0000313" key="8">
    <source>
        <dbReference type="Proteomes" id="UP000244677"/>
    </source>
</evidence>
<dbReference type="EC" id="1.15.1.1" evidence="2"/>
<gene>
    <name evidence="7" type="ORF">FK004_17040</name>
</gene>
<dbReference type="InterPro" id="IPR019833">
    <property type="entry name" value="Mn/Fe_SOD_BS"/>
</dbReference>
<sequence length="264" mass="29100">MKKTSLFIATLLFAAGLQSCNKKDNLKEVVEVPLPAEKTEVPALGNPADVKADAGPFQIVALPYAYDALEPNIDAKTMEIHYSKHYLKYTNELNKAITGTELEKQSIEDILGKLDLENKAVRNNAGGYYNHTLYWEIMGPKAGGEPKGALAEAINKDFGSFEAFKTQLSDAAAKRFGSGWAWLVLDKTGKLVIGSTGNQDNPLMPKMEISGKPLLGLDVWEHAYYLKYQNKRPDYITAFFNVINWDAVAKRFEAAKGPAVPAVK</sequence>
<evidence type="ECO:0000256" key="2">
    <source>
        <dbReference type="ARBA" id="ARBA00012682"/>
    </source>
</evidence>
<evidence type="ECO:0000259" key="6">
    <source>
        <dbReference type="Pfam" id="PF02777"/>
    </source>
</evidence>
<evidence type="ECO:0000256" key="4">
    <source>
        <dbReference type="ARBA" id="ARBA00023002"/>
    </source>
</evidence>
<dbReference type="InterPro" id="IPR036324">
    <property type="entry name" value="Mn/Fe_SOD_N_sf"/>
</dbReference>
<dbReference type="GO" id="GO:0005737">
    <property type="term" value="C:cytoplasm"/>
    <property type="evidence" value="ECO:0007669"/>
    <property type="project" value="TreeGrafter"/>
</dbReference>
<dbReference type="EMBL" id="CP020919">
    <property type="protein sequence ID" value="AWG26816.1"/>
    <property type="molecule type" value="Genomic_DNA"/>
</dbReference>
<evidence type="ECO:0000259" key="5">
    <source>
        <dbReference type="Pfam" id="PF00081"/>
    </source>
</evidence>
<dbReference type="InterPro" id="IPR036314">
    <property type="entry name" value="SOD_C_sf"/>
</dbReference>
<dbReference type="KEGG" id="fki:FK004_17040"/>
<dbReference type="FunFam" id="3.55.40.20:FF:000001">
    <property type="entry name" value="Superoxide dismutase"/>
    <property type="match status" value="1"/>
</dbReference>
<dbReference type="InterPro" id="IPR019832">
    <property type="entry name" value="Mn/Fe_SOD_C"/>
</dbReference>
<dbReference type="RefSeq" id="WP_108738316.1">
    <property type="nucleotide sequence ID" value="NZ_CP020919.1"/>
</dbReference>
<reference evidence="7 8" key="1">
    <citation type="submission" date="2017-04" db="EMBL/GenBank/DDBJ databases">
        <title>Complete genome sequence of Flavobacterium kingsejong AJ004.</title>
        <authorList>
            <person name="Lee P.C."/>
        </authorList>
    </citation>
    <scope>NUCLEOTIDE SEQUENCE [LARGE SCALE GENOMIC DNA]</scope>
    <source>
        <strain evidence="7 8">AJ004</strain>
    </source>
</reference>
<evidence type="ECO:0000256" key="1">
    <source>
        <dbReference type="ARBA" id="ARBA00008714"/>
    </source>
</evidence>
<dbReference type="OrthoDB" id="9803125at2"/>
<evidence type="ECO:0000256" key="3">
    <source>
        <dbReference type="ARBA" id="ARBA00022723"/>
    </source>
</evidence>
<dbReference type="PANTHER" id="PTHR43595:SF2">
    <property type="entry name" value="SMALL RIBOSOMAL SUBUNIT PROTEIN MS42"/>
    <property type="match status" value="1"/>
</dbReference>
<dbReference type="Proteomes" id="UP000244677">
    <property type="component" value="Chromosome"/>
</dbReference>
<dbReference type="GO" id="GO:0046872">
    <property type="term" value="F:metal ion binding"/>
    <property type="evidence" value="ECO:0007669"/>
    <property type="project" value="UniProtKB-KW"/>
</dbReference>
<dbReference type="PANTHER" id="PTHR43595">
    <property type="entry name" value="37S RIBOSOMAL PROTEIN S26, MITOCHONDRIAL"/>
    <property type="match status" value="1"/>
</dbReference>
<dbReference type="InterPro" id="IPR019831">
    <property type="entry name" value="Mn/Fe_SOD_N"/>
</dbReference>
<dbReference type="Pfam" id="PF02777">
    <property type="entry name" value="Sod_Fe_C"/>
    <property type="match status" value="1"/>
</dbReference>
<dbReference type="SUPFAM" id="SSF46609">
    <property type="entry name" value="Fe,Mn superoxide dismutase (SOD), N-terminal domain"/>
    <property type="match status" value="1"/>
</dbReference>
<dbReference type="AlphaFoldDB" id="A0A2S1LT44"/>
<dbReference type="Pfam" id="PF00081">
    <property type="entry name" value="Sod_Fe_N"/>
    <property type="match status" value="1"/>
</dbReference>
<comment type="similarity">
    <text evidence="1">Belongs to the iron/manganese superoxide dismutase family.</text>
</comment>
<dbReference type="InterPro" id="IPR001189">
    <property type="entry name" value="Mn/Fe_SOD"/>
</dbReference>
<keyword evidence="3" id="KW-0479">Metal-binding</keyword>
<organism evidence="7 8">
    <name type="scientific">Flavobacterium kingsejongi</name>
    <dbReference type="NCBI Taxonomy" id="1678728"/>
    <lineage>
        <taxon>Bacteria</taxon>
        <taxon>Pseudomonadati</taxon>
        <taxon>Bacteroidota</taxon>
        <taxon>Flavobacteriia</taxon>
        <taxon>Flavobacteriales</taxon>
        <taxon>Flavobacteriaceae</taxon>
        <taxon>Flavobacterium</taxon>
    </lineage>
</organism>
<dbReference type="Gene3D" id="1.10.287.990">
    <property type="entry name" value="Fe,Mn superoxide dismutase (SOD) domain"/>
    <property type="match status" value="1"/>
</dbReference>